<dbReference type="AlphaFoldDB" id="A0A2I1NCP5"/>
<evidence type="ECO:0000313" key="3">
    <source>
        <dbReference type="EMBL" id="PKZ30116.1"/>
    </source>
</evidence>
<feature type="chain" id="PRO_5014144661" description="Ysc84 actin-binding domain-containing protein" evidence="1">
    <location>
        <begin position="20"/>
        <end position="196"/>
    </location>
</feature>
<reference evidence="3 4" key="1">
    <citation type="submission" date="2017-12" db="EMBL/GenBank/DDBJ databases">
        <title>Phylogenetic diversity of female urinary microbiome.</title>
        <authorList>
            <person name="Thomas-White K."/>
            <person name="Wolfe A.J."/>
        </authorList>
    </citation>
    <scope>NUCLEOTIDE SEQUENCE [LARGE SCALE GENOMIC DNA]</scope>
    <source>
        <strain evidence="3 4">UMB0112</strain>
    </source>
</reference>
<comment type="caution">
    <text evidence="3">The sequence shown here is derived from an EMBL/GenBank/DDBJ whole genome shotgun (WGS) entry which is preliminary data.</text>
</comment>
<evidence type="ECO:0000259" key="2">
    <source>
        <dbReference type="Pfam" id="PF04366"/>
    </source>
</evidence>
<dbReference type="CDD" id="cd11524">
    <property type="entry name" value="SYLF"/>
    <property type="match status" value="1"/>
</dbReference>
<proteinExistence type="predicted"/>
<sequence length="196" mass="21186">MKKILIILSLFFLALNSHAKDEDLLNASNAYELTMREANVDKKSLVDSSKAILIFPSVKKVGFIVGGMYGNGVALIKNGSNFNAYEASISNGSIGFQIGYEDNYMVLFVMNDEILNSMINANIKLGVDATVSLYKASASVGAVSVFDKDVYAFVNKAGAFAGVNIGGFVVNIDTGKIFNQNSYAFENLVKTIKKAY</sequence>
<dbReference type="EMBL" id="PKHU01000001">
    <property type="protein sequence ID" value="PKZ30116.1"/>
    <property type="molecule type" value="Genomic_DNA"/>
</dbReference>
<feature type="domain" description="Ysc84 actin-binding" evidence="2">
    <location>
        <begin position="91"/>
        <end position="174"/>
    </location>
</feature>
<accession>A0A2I1NCP5</accession>
<organism evidence="3 4">
    <name type="scientific">Campylobacter ureolyticus</name>
    <dbReference type="NCBI Taxonomy" id="827"/>
    <lineage>
        <taxon>Bacteria</taxon>
        <taxon>Pseudomonadati</taxon>
        <taxon>Campylobacterota</taxon>
        <taxon>Epsilonproteobacteria</taxon>
        <taxon>Campylobacterales</taxon>
        <taxon>Campylobacteraceae</taxon>
        <taxon>Campylobacter</taxon>
    </lineage>
</organism>
<dbReference type="Pfam" id="PF04366">
    <property type="entry name" value="Ysc84"/>
    <property type="match status" value="1"/>
</dbReference>
<feature type="signal peptide" evidence="1">
    <location>
        <begin position="1"/>
        <end position="19"/>
    </location>
</feature>
<protein>
    <recommendedName>
        <fullName evidence="2">Ysc84 actin-binding domain-containing protein</fullName>
    </recommendedName>
</protein>
<dbReference type="RefSeq" id="WP_101636592.1">
    <property type="nucleotide sequence ID" value="NZ_CAMPWA010000017.1"/>
</dbReference>
<evidence type="ECO:0000313" key="4">
    <source>
        <dbReference type="Proteomes" id="UP000234639"/>
    </source>
</evidence>
<evidence type="ECO:0000256" key="1">
    <source>
        <dbReference type="SAM" id="SignalP"/>
    </source>
</evidence>
<dbReference type="InterPro" id="IPR007461">
    <property type="entry name" value="Ysc84_actin-binding"/>
</dbReference>
<keyword evidence="1" id="KW-0732">Signal</keyword>
<dbReference type="Proteomes" id="UP000234639">
    <property type="component" value="Unassembled WGS sequence"/>
</dbReference>
<gene>
    <name evidence="3" type="ORF">CYJ41_01355</name>
</gene>
<name>A0A2I1NCP5_9BACT</name>